<dbReference type="AlphaFoldDB" id="A0A2K0AX88"/>
<comment type="caution">
    <text evidence="1">The sequence shown here is derived from an EMBL/GenBank/DDBJ whole genome shotgun (WGS) entry which is preliminary data.</text>
</comment>
<sequence length="96" mass="11107">MSVPVAKLINKYRHQLLEVEVNIMGTLRMGDKQNNVSDARIVVEKFKMKDQEGKIHLYTGNMQSEIDALDKNAEHHIINDDTNVKDFNSIFEQSYI</sequence>
<dbReference type="EMBL" id="LORN02000007">
    <property type="protein sequence ID" value="PNN29653.1"/>
    <property type="molecule type" value="Genomic_DNA"/>
</dbReference>
<evidence type="ECO:0000313" key="2">
    <source>
        <dbReference type="Proteomes" id="UP000053523"/>
    </source>
</evidence>
<proteinExistence type="predicted"/>
<evidence type="ECO:0000313" key="1">
    <source>
        <dbReference type="EMBL" id="PNN29653.1"/>
    </source>
</evidence>
<protein>
    <submittedName>
        <fullName evidence="1">Uncharacterized protein</fullName>
    </submittedName>
</protein>
<gene>
    <name evidence="1" type="ORF">AL503_002400</name>
</gene>
<accession>A0A2K0AX88</accession>
<dbReference type="Proteomes" id="UP000053523">
    <property type="component" value="Unassembled WGS sequence"/>
</dbReference>
<reference evidence="1 2" key="1">
    <citation type="submission" date="2017-12" db="EMBL/GenBank/DDBJ databases">
        <title>FDA dAtabase for Regulatory Grade micrObial Sequences (FDA-ARGOS): Supporting development and validation of Infectious Disease Dx tests.</title>
        <authorList>
            <person name="Hoffmann M."/>
            <person name="Allard M."/>
            <person name="Evans P."/>
            <person name="Brown E."/>
            <person name="Tallon L."/>
            <person name="Sadzewicz L."/>
            <person name="Sengamalay N."/>
            <person name="Ott S."/>
            <person name="Godinez A."/>
            <person name="Nagaraj S."/>
            <person name="Vavikolanu K."/>
            <person name="Aluvathingal J."/>
            <person name="Nadendla S."/>
            <person name="Sichtig H."/>
        </authorList>
    </citation>
    <scope>NUCLEOTIDE SEQUENCE [LARGE SCALE GENOMIC DNA]</scope>
    <source>
        <strain evidence="1 2">FDAARGOS_148</strain>
    </source>
</reference>
<name>A0A2K0AX88_STAHA</name>
<organism evidence="1 2">
    <name type="scientific">Staphylococcus haemolyticus</name>
    <dbReference type="NCBI Taxonomy" id="1283"/>
    <lineage>
        <taxon>Bacteria</taxon>
        <taxon>Bacillati</taxon>
        <taxon>Bacillota</taxon>
        <taxon>Bacilli</taxon>
        <taxon>Bacillales</taxon>
        <taxon>Staphylococcaceae</taxon>
        <taxon>Staphylococcus</taxon>
    </lineage>
</organism>